<protein>
    <submittedName>
        <fullName evidence="2">Uncharacterized protein</fullName>
    </submittedName>
</protein>
<dbReference type="Gramene" id="KOM24968">
    <property type="protein sequence ID" value="KOM24968"/>
    <property type="gene ID" value="LR48_Vigan34s000700"/>
</dbReference>
<organism evidence="2 3">
    <name type="scientific">Phaseolus angularis</name>
    <name type="common">Azuki bean</name>
    <name type="synonym">Vigna angularis</name>
    <dbReference type="NCBI Taxonomy" id="3914"/>
    <lineage>
        <taxon>Eukaryota</taxon>
        <taxon>Viridiplantae</taxon>
        <taxon>Streptophyta</taxon>
        <taxon>Embryophyta</taxon>
        <taxon>Tracheophyta</taxon>
        <taxon>Spermatophyta</taxon>
        <taxon>Magnoliopsida</taxon>
        <taxon>eudicotyledons</taxon>
        <taxon>Gunneridae</taxon>
        <taxon>Pentapetalae</taxon>
        <taxon>rosids</taxon>
        <taxon>fabids</taxon>
        <taxon>Fabales</taxon>
        <taxon>Fabaceae</taxon>
        <taxon>Papilionoideae</taxon>
        <taxon>50 kb inversion clade</taxon>
        <taxon>NPAAA clade</taxon>
        <taxon>indigoferoid/millettioid clade</taxon>
        <taxon>Phaseoleae</taxon>
        <taxon>Vigna</taxon>
    </lineage>
</organism>
<feature type="region of interest" description="Disordered" evidence="1">
    <location>
        <begin position="70"/>
        <end position="107"/>
    </location>
</feature>
<dbReference type="EMBL" id="KQ258248">
    <property type="protein sequence ID" value="KOM24968.1"/>
    <property type="molecule type" value="Genomic_DNA"/>
</dbReference>
<evidence type="ECO:0000313" key="3">
    <source>
        <dbReference type="Proteomes" id="UP000053144"/>
    </source>
</evidence>
<evidence type="ECO:0000313" key="2">
    <source>
        <dbReference type="EMBL" id="KOM24968.1"/>
    </source>
</evidence>
<reference evidence="3" key="1">
    <citation type="journal article" date="2015" name="Proc. Natl. Acad. Sci. U.S.A.">
        <title>Genome sequencing of adzuki bean (Vigna angularis) provides insight into high starch and low fat accumulation and domestication.</title>
        <authorList>
            <person name="Yang K."/>
            <person name="Tian Z."/>
            <person name="Chen C."/>
            <person name="Luo L."/>
            <person name="Zhao B."/>
            <person name="Wang Z."/>
            <person name="Yu L."/>
            <person name="Li Y."/>
            <person name="Sun Y."/>
            <person name="Li W."/>
            <person name="Chen Y."/>
            <person name="Li Y."/>
            <person name="Zhang Y."/>
            <person name="Ai D."/>
            <person name="Zhao J."/>
            <person name="Shang C."/>
            <person name="Ma Y."/>
            <person name="Wu B."/>
            <person name="Wang M."/>
            <person name="Gao L."/>
            <person name="Sun D."/>
            <person name="Zhang P."/>
            <person name="Guo F."/>
            <person name="Wang W."/>
            <person name="Li Y."/>
            <person name="Wang J."/>
            <person name="Varshney R.K."/>
            <person name="Wang J."/>
            <person name="Ling H.Q."/>
            <person name="Wan P."/>
        </authorList>
    </citation>
    <scope>NUCLEOTIDE SEQUENCE</scope>
    <source>
        <strain evidence="3">cv. Jingnong 6</strain>
    </source>
</reference>
<dbReference type="AlphaFoldDB" id="A0A0L9T330"/>
<name>A0A0L9T330_PHAAN</name>
<accession>A0A0L9T330</accession>
<gene>
    <name evidence="2" type="ORF">LR48_Vigan34s000700</name>
</gene>
<sequence>MEPCSSDPKIHFHVIEEFPMRLGMCKPSTREVALTAKEPETECSGRDNDDGGLVDQERLGDLKWWIWSGGSGAVDPERQIRSGRSGAVDEDEDTEGKNGGGSDGHLDCARECEEWESTEGKGEH</sequence>
<evidence type="ECO:0000256" key="1">
    <source>
        <dbReference type="SAM" id="MobiDB-lite"/>
    </source>
</evidence>
<proteinExistence type="predicted"/>
<dbReference type="Proteomes" id="UP000053144">
    <property type="component" value="Unassembled WGS sequence"/>
</dbReference>